<dbReference type="KEGG" id="run:DR864_07160"/>
<sequence length="259" mass="29026">MTFKDFNALLIRLFLGYLFTSSGLCKLTEGHFGQLIGPPLLIQQLTPHGLRTFGFFIAISQVMAGALVLSQRYSVLGLIMLIPMNLGILMVTISQNWTGTPYVDAVFTTLNILALLYEWNTLKFLLFPEQTSIELPLRVNKLFPDTKLPLVIIGIFGISCVLSRYQIISTSGLATVAYALTFYHVFKSQRFPLLYRLVIILALVSILAVTWIGLLHKSMPFNPFFLIAIPIIGTALAYFSTLGWVLFFKKNSFKTTEGI</sequence>
<evidence type="ECO:0000256" key="1">
    <source>
        <dbReference type="SAM" id="Phobius"/>
    </source>
</evidence>
<feature type="transmembrane region" description="Helical" evidence="1">
    <location>
        <begin position="171"/>
        <end position="186"/>
    </location>
</feature>
<reference evidence="2 3" key="1">
    <citation type="submission" date="2018-07" db="EMBL/GenBank/DDBJ databases">
        <title>Genome sequencing of Runella.</title>
        <authorList>
            <person name="Baek M.-G."/>
            <person name="Yi H."/>
        </authorList>
    </citation>
    <scope>NUCLEOTIDE SEQUENCE [LARGE SCALE GENOMIC DNA]</scope>
    <source>
        <strain evidence="2 3">HYN0085</strain>
    </source>
</reference>
<feature type="transmembrane region" description="Helical" evidence="1">
    <location>
        <begin position="193"/>
        <end position="212"/>
    </location>
</feature>
<dbReference type="AlphaFoldDB" id="A0A344TFV3"/>
<protein>
    <recommendedName>
        <fullName evidence="4">DoxX protein</fullName>
    </recommendedName>
</protein>
<keyword evidence="3" id="KW-1185">Reference proteome</keyword>
<evidence type="ECO:0008006" key="4">
    <source>
        <dbReference type="Google" id="ProtNLM"/>
    </source>
</evidence>
<dbReference type="OrthoDB" id="940265at2"/>
<feature type="transmembrane region" description="Helical" evidence="1">
    <location>
        <begin position="75"/>
        <end position="93"/>
    </location>
</feature>
<dbReference type="RefSeq" id="WP_114066309.1">
    <property type="nucleotide sequence ID" value="NZ_CP030850.1"/>
</dbReference>
<dbReference type="Proteomes" id="UP000251993">
    <property type="component" value="Chromosome"/>
</dbReference>
<accession>A0A344TFV3</accession>
<proteinExistence type="predicted"/>
<evidence type="ECO:0000313" key="3">
    <source>
        <dbReference type="Proteomes" id="UP000251993"/>
    </source>
</evidence>
<dbReference type="EMBL" id="CP030850">
    <property type="protein sequence ID" value="AXE17524.1"/>
    <property type="molecule type" value="Genomic_DNA"/>
</dbReference>
<feature type="transmembrane region" description="Helical" evidence="1">
    <location>
        <begin position="49"/>
        <end position="68"/>
    </location>
</feature>
<keyword evidence="1" id="KW-0812">Transmembrane</keyword>
<keyword evidence="1" id="KW-0472">Membrane</keyword>
<evidence type="ECO:0000313" key="2">
    <source>
        <dbReference type="EMBL" id="AXE17524.1"/>
    </source>
</evidence>
<keyword evidence="1" id="KW-1133">Transmembrane helix</keyword>
<name>A0A344TFV3_9BACT</name>
<gene>
    <name evidence="2" type="ORF">DR864_07160</name>
</gene>
<feature type="transmembrane region" description="Helical" evidence="1">
    <location>
        <begin position="224"/>
        <end position="247"/>
    </location>
</feature>
<organism evidence="2 3">
    <name type="scientific">Runella rosea</name>
    <dbReference type="NCBI Taxonomy" id="2259595"/>
    <lineage>
        <taxon>Bacteria</taxon>
        <taxon>Pseudomonadati</taxon>
        <taxon>Bacteroidota</taxon>
        <taxon>Cytophagia</taxon>
        <taxon>Cytophagales</taxon>
        <taxon>Spirosomataceae</taxon>
        <taxon>Runella</taxon>
    </lineage>
</organism>